<dbReference type="RefSeq" id="WP_161261630.1">
    <property type="nucleotide sequence ID" value="NZ_JAFBDC010000005.1"/>
</dbReference>
<feature type="domain" description="Flagellar hook-associated protein FlgK helical" evidence="8">
    <location>
        <begin position="104"/>
        <end position="294"/>
    </location>
</feature>
<keyword evidence="9" id="KW-0969">Cilium</keyword>
<dbReference type="SUPFAM" id="SSF64518">
    <property type="entry name" value="Phase 1 flagellin"/>
    <property type="match status" value="1"/>
</dbReference>
<protein>
    <recommendedName>
        <fullName evidence="4">Flagellar hook-associated protein 1</fullName>
    </recommendedName>
</protein>
<feature type="domain" description="Flagellar basal-body/hook protein C-terminal" evidence="7">
    <location>
        <begin position="666"/>
        <end position="705"/>
    </location>
</feature>
<dbReference type="NCBIfam" id="TIGR02492">
    <property type="entry name" value="flgK_ends"/>
    <property type="match status" value="1"/>
</dbReference>
<dbReference type="PANTHER" id="PTHR30033">
    <property type="entry name" value="FLAGELLAR HOOK-ASSOCIATED PROTEIN 1"/>
    <property type="match status" value="1"/>
</dbReference>
<evidence type="ECO:0000256" key="2">
    <source>
        <dbReference type="ARBA" id="ARBA00004613"/>
    </source>
</evidence>
<keyword evidence="10" id="KW-1185">Reference proteome</keyword>
<dbReference type="AlphaFoldDB" id="A0A845LF33"/>
<dbReference type="PANTHER" id="PTHR30033:SF1">
    <property type="entry name" value="FLAGELLAR HOOK-ASSOCIATED PROTEIN 1"/>
    <property type="match status" value="1"/>
</dbReference>
<sequence length="710" mass="75958">MPSTFFGLEIARRGLMANKTGLDVTGHNVTNSGTEGYSRQTAVLGTTPSLFQPSMHRASYAGQIGTGVNVDQIKRYRDSFLDMQYRNENRALGYWGVQSDTLVKIQSILSEETNTGLSQVMDQFWQGWEDLTAHPEQPAARGVVVERGKAVAETFSHISRQVTQLETDLNDKLMSTVDTINSYSGQIADLNNQIQAIEVSGDKANDLRDKRDLLLDKLSSLIDITVSEDKSGMVSVGGGNGTLVSGGSTKKLMVVDSPDANGKSLYELKWDSGMVALPNSGALRGILESRGTMVPAGYSSRFGSDNFDWQAKVSNPSAAQVVDVTASTVVGTYKLNITSAGTNAALPAMTYTAPSTGHSETYKITGTDGALCQFQVASSDTIDDVAAKFNALTSHTGVTATVSGTTIQLTAVDAGSKTFKLDRYDDAATPALISSNSSAGGSNVVISSPVTLDVGGGVTQSVAVSSVSGNQVTLANGLVLNLNGASGSNVDVQISKREGMIADIRRKLNKMATVFSAELNKKHMEGVSLEDIKKSPNKVLGPSGIRFFVDATAYQTNSTYVDPTNMENMIVNPLLDNSSKIAAARSDISKTPPPTTAIPYEGNSDNSLQLSQLKYKKLDEFPQPSTVDDYYRTVSGDLGVSGQQADRMEKNQTTLTDLVRNQRDSVSSVSLDDEITNMIRYQQAYNASARMINAVDEMLDKMINLGVVGR</sequence>
<evidence type="ECO:0000256" key="6">
    <source>
        <dbReference type="ARBA" id="ARBA00023143"/>
    </source>
</evidence>
<evidence type="ECO:0000313" key="9">
    <source>
        <dbReference type="EMBL" id="MZP43055.1"/>
    </source>
</evidence>
<keyword evidence="9" id="KW-0966">Cell projection</keyword>
<evidence type="ECO:0000313" key="10">
    <source>
        <dbReference type="Proteomes" id="UP000471031"/>
    </source>
</evidence>
<dbReference type="Pfam" id="PF06429">
    <property type="entry name" value="Flg_bbr_C"/>
    <property type="match status" value="1"/>
</dbReference>
<keyword evidence="6" id="KW-0975">Bacterial flagellum</keyword>
<accession>A0A845LF33</accession>
<dbReference type="InterPro" id="IPR053927">
    <property type="entry name" value="FlgK_helical"/>
</dbReference>
<evidence type="ECO:0000256" key="1">
    <source>
        <dbReference type="ARBA" id="ARBA00004365"/>
    </source>
</evidence>
<evidence type="ECO:0000259" key="7">
    <source>
        <dbReference type="Pfam" id="PF06429"/>
    </source>
</evidence>
<dbReference type="GO" id="GO:0009424">
    <property type="term" value="C:bacterial-type flagellum hook"/>
    <property type="evidence" value="ECO:0007669"/>
    <property type="project" value="InterPro"/>
</dbReference>
<comment type="similarity">
    <text evidence="3">Belongs to the flagella basal body rod proteins family.</text>
</comment>
<evidence type="ECO:0000256" key="5">
    <source>
        <dbReference type="ARBA" id="ARBA00022525"/>
    </source>
</evidence>
<reference evidence="9 10" key="1">
    <citation type="submission" date="2020-01" db="EMBL/GenBank/DDBJ databases">
        <title>Whole genome sequence of Heliobacterium gestii DSM 11169.</title>
        <authorList>
            <person name="Kyndt J.A."/>
            <person name="Meyer T.E."/>
        </authorList>
    </citation>
    <scope>NUCLEOTIDE SEQUENCE [LARGE SCALE GENOMIC DNA]</scope>
    <source>
        <strain evidence="9 10">DSM 11169</strain>
    </source>
</reference>
<comment type="caution">
    <text evidence="9">The sequence shown here is derived from an EMBL/GenBank/DDBJ whole genome shotgun (WGS) entry which is preliminary data.</text>
</comment>
<dbReference type="GO" id="GO:0005198">
    <property type="term" value="F:structural molecule activity"/>
    <property type="evidence" value="ECO:0007669"/>
    <property type="project" value="InterPro"/>
</dbReference>
<keyword evidence="5" id="KW-0964">Secreted</keyword>
<proteinExistence type="inferred from homology"/>
<dbReference type="GO" id="GO:0044780">
    <property type="term" value="P:bacterial-type flagellum assembly"/>
    <property type="evidence" value="ECO:0007669"/>
    <property type="project" value="InterPro"/>
</dbReference>
<evidence type="ECO:0000259" key="8">
    <source>
        <dbReference type="Pfam" id="PF22638"/>
    </source>
</evidence>
<comment type="subcellular location">
    <subcellularLocation>
        <location evidence="1">Bacterial flagellum</location>
    </subcellularLocation>
    <subcellularLocation>
        <location evidence="2">Secreted</location>
    </subcellularLocation>
</comment>
<organism evidence="9 10">
    <name type="scientific">Heliomicrobium gestii</name>
    <name type="common">Heliobacterium gestii</name>
    <dbReference type="NCBI Taxonomy" id="2699"/>
    <lineage>
        <taxon>Bacteria</taxon>
        <taxon>Bacillati</taxon>
        <taxon>Bacillota</taxon>
        <taxon>Clostridia</taxon>
        <taxon>Eubacteriales</taxon>
        <taxon>Heliobacteriaceae</taxon>
        <taxon>Heliomicrobium</taxon>
    </lineage>
</organism>
<dbReference type="PRINTS" id="PR01005">
    <property type="entry name" value="FLGHOOKAP1"/>
</dbReference>
<dbReference type="InterPro" id="IPR010930">
    <property type="entry name" value="Flg_bb/hook_C_dom"/>
</dbReference>
<gene>
    <name evidence="9" type="primary">flgK</name>
    <name evidence="9" type="ORF">GTO89_08400</name>
</gene>
<dbReference type="EMBL" id="WXEX01000006">
    <property type="protein sequence ID" value="MZP43055.1"/>
    <property type="molecule type" value="Genomic_DNA"/>
</dbReference>
<name>A0A845LF33_HELGE</name>
<evidence type="ECO:0000256" key="3">
    <source>
        <dbReference type="ARBA" id="ARBA00009677"/>
    </source>
</evidence>
<keyword evidence="9" id="KW-0282">Flagellum</keyword>
<dbReference type="Proteomes" id="UP000471031">
    <property type="component" value="Unassembled WGS sequence"/>
</dbReference>
<dbReference type="InterPro" id="IPR002371">
    <property type="entry name" value="FlgK"/>
</dbReference>
<evidence type="ECO:0000256" key="4">
    <source>
        <dbReference type="ARBA" id="ARBA00016244"/>
    </source>
</evidence>
<dbReference type="Pfam" id="PF22638">
    <property type="entry name" value="FlgK_D1"/>
    <property type="match status" value="1"/>
</dbReference>
<dbReference type="GO" id="GO:0005576">
    <property type="term" value="C:extracellular region"/>
    <property type="evidence" value="ECO:0007669"/>
    <property type="project" value="UniProtKB-SubCell"/>
</dbReference>
<dbReference type="OrthoDB" id="9802553at2"/>